<gene>
    <name evidence="1" type="ORF">D6850_15550</name>
</gene>
<accession>A0A3A8AQX5</accession>
<evidence type="ECO:0000313" key="2">
    <source>
        <dbReference type="Proteomes" id="UP000281128"/>
    </source>
</evidence>
<keyword evidence="2" id="KW-1185">Reference proteome</keyword>
<reference evidence="1 2" key="1">
    <citation type="submission" date="2018-09" db="EMBL/GenBank/DDBJ databases">
        <title>Roseovarius spongiae sp. nov., isolated from a marine sponge.</title>
        <authorList>
            <person name="Zhuang L."/>
            <person name="Luo L."/>
        </authorList>
    </citation>
    <scope>NUCLEOTIDE SEQUENCE [LARGE SCALE GENOMIC DNA]</scope>
    <source>
        <strain evidence="1 2">HN-E21</strain>
    </source>
</reference>
<name>A0A3A8AQX5_9RHOB</name>
<protein>
    <recommendedName>
        <fullName evidence="3">Arylsulfatase</fullName>
    </recommendedName>
</protein>
<dbReference type="OrthoDB" id="978447at2"/>
<dbReference type="Proteomes" id="UP000281128">
    <property type="component" value="Unassembled WGS sequence"/>
</dbReference>
<evidence type="ECO:0008006" key="3">
    <source>
        <dbReference type="Google" id="ProtNLM"/>
    </source>
</evidence>
<dbReference type="RefSeq" id="WP_121168532.1">
    <property type="nucleotide sequence ID" value="NZ_RAPE01000005.1"/>
</dbReference>
<proteinExistence type="predicted"/>
<comment type="caution">
    <text evidence="1">The sequence shown here is derived from an EMBL/GenBank/DDBJ whole genome shotgun (WGS) entry which is preliminary data.</text>
</comment>
<organism evidence="1 2">
    <name type="scientific">Roseovarius spongiae</name>
    <dbReference type="NCBI Taxonomy" id="2320272"/>
    <lineage>
        <taxon>Bacteria</taxon>
        <taxon>Pseudomonadati</taxon>
        <taxon>Pseudomonadota</taxon>
        <taxon>Alphaproteobacteria</taxon>
        <taxon>Rhodobacterales</taxon>
        <taxon>Roseobacteraceae</taxon>
        <taxon>Roseovarius</taxon>
    </lineage>
</organism>
<dbReference type="EMBL" id="RAPE01000005">
    <property type="protein sequence ID" value="RKF12918.1"/>
    <property type="molecule type" value="Genomic_DNA"/>
</dbReference>
<evidence type="ECO:0000313" key="1">
    <source>
        <dbReference type="EMBL" id="RKF12918.1"/>
    </source>
</evidence>
<sequence length="204" mass="20959">MTLTLLHTAETHRATFNALRDRIAPGAKMSHLVRPDWLARARNGVDVALEDEIARAVADAPGRVLCSCTTLGPAAAKTGALRVDAPMMQAAAQGGGTILMAYCLHATREPSLALLGSAISSAGSGAVARPLMIEGAWPLFEAGNTSGFHIRIAEAVAQEAANIRDLGSIVLAQASMSDAAKFLDGIGVPVLTSPELALRAALGG</sequence>
<dbReference type="AlphaFoldDB" id="A0A3A8AQX5"/>